<dbReference type="Proteomes" id="UP001238163">
    <property type="component" value="Unassembled WGS sequence"/>
</dbReference>
<dbReference type="RefSeq" id="WP_307262136.1">
    <property type="nucleotide sequence ID" value="NZ_JAUSVL010000001.1"/>
</dbReference>
<reference evidence="1" key="1">
    <citation type="submission" date="2023-07" db="EMBL/GenBank/DDBJ databases">
        <title>Genomic Encyclopedia of Type Strains, Phase IV (KMG-IV): sequencing the most valuable type-strain genomes for metagenomic binning, comparative biology and taxonomic classification.</title>
        <authorList>
            <person name="Goeker M."/>
        </authorList>
    </citation>
    <scope>NUCLEOTIDE SEQUENCE</scope>
    <source>
        <strain evidence="1">DSM 24202</strain>
    </source>
</reference>
<gene>
    <name evidence="1" type="ORF">J3R75_002656</name>
</gene>
<organism evidence="1 2">
    <name type="scientific">Oligosphaera ethanolica</name>
    <dbReference type="NCBI Taxonomy" id="760260"/>
    <lineage>
        <taxon>Bacteria</taxon>
        <taxon>Pseudomonadati</taxon>
        <taxon>Lentisphaerota</taxon>
        <taxon>Oligosphaeria</taxon>
        <taxon>Oligosphaerales</taxon>
        <taxon>Oligosphaeraceae</taxon>
        <taxon>Oligosphaera</taxon>
    </lineage>
</organism>
<comment type="caution">
    <text evidence="1">The sequence shown here is derived from an EMBL/GenBank/DDBJ whole genome shotgun (WGS) entry which is preliminary data.</text>
</comment>
<evidence type="ECO:0000313" key="1">
    <source>
        <dbReference type="EMBL" id="MDQ0290549.1"/>
    </source>
</evidence>
<evidence type="ECO:0008006" key="3">
    <source>
        <dbReference type="Google" id="ProtNLM"/>
    </source>
</evidence>
<dbReference type="EMBL" id="JAUSVL010000001">
    <property type="protein sequence ID" value="MDQ0290549.1"/>
    <property type="molecule type" value="Genomic_DNA"/>
</dbReference>
<keyword evidence="2" id="KW-1185">Reference proteome</keyword>
<protein>
    <recommendedName>
        <fullName evidence="3">SIR2-like domain-containing protein</fullName>
    </recommendedName>
</protein>
<proteinExistence type="predicted"/>
<evidence type="ECO:0000313" key="2">
    <source>
        <dbReference type="Proteomes" id="UP001238163"/>
    </source>
</evidence>
<dbReference type="AlphaFoldDB" id="A0AAE3VHH9"/>
<name>A0AAE3VHH9_9BACT</name>
<sequence>MNHQDSDWRSLLLRPIKNGKMVPIVGQELLTYCGEDGRVVPLRGVLAKKLARKHGLDESAFTEQSTLCDVAYQLDPSVRKDDTFYDEVRDIYEDINPPVPPVLRQLAKIGFRAFLTTTWEPLLCQAIAEERYKGDQSPIVVRKLRLFDNGRDGVVEDIPWQQIPDGVTLVYHLFGNLKESGRDYALTEEDMLRCAARYIECRHDYLTNFVSFLEGVKLLTLGCSLPNWFARFFVCLLKGDKIEQTVQLADERSRTDPDLCAFMSRGGNHIYDSDALEFTRRLYERWDMWNVPLAAENDNSTLPPFRPGAIFISYSKQGEKDRQAASALFDALQKLGANVWMDVIPICIQDDCNYIIHC</sequence>
<accession>A0AAE3VHH9</accession>